<evidence type="ECO:0000313" key="2">
    <source>
        <dbReference type="Proteomes" id="UP001501576"/>
    </source>
</evidence>
<comment type="caution">
    <text evidence="1">The sequence shown here is derived from an EMBL/GenBank/DDBJ whole genome shotgun (WGS) entry which is preliminary data.</text>
</comment>
<protein>
    <submittedName>
        <fullName evidence="1">Uncharacterized protein</fullName>
    </submittedName>
</protein>
<organism evidence="1 2">
    <name type="scientific">Streptomyces mordarskii</name>
    <dbReference type="NCBI Taxonomy" id="1226758"/>
    <lineage>
        <taxon>Bacteria</taxon>
        <taxon>Bacillati</taxon>
        <taxon>Actinomycetota</taxon>
        <taxon>Actinomycetes</taxon>
        <taxon>Kitasatosporales</taxon>
        <taxon>Streptomycetaceae</taxon>
        <taxon>Streptomyces</taxon>
    </lineage>
</organism>
<reference evidence="2" key="1">
    <citation type="journal article" date="2019" name="Int. J. Syst. Evol. Microbiol.">
        <title>The Global Catalogue of Microorganisms (GCM) 10K type strain sequencing project: providing services to taxonomists for standard genome sequencing and annotation.</title>
        <authorList>
            <consortium name="The Broad Institute Genomics Platform"/>
            <consortium name="The Broad Institute Genome Sequencing Center for Infectious Disease"/>
            <person name="Wu L."/>
            <person name="Ma J."/>
        </authorList>
    </citation>
    <scope>NUCLEOTIDE SEQUENCE [LARGE SCALE GENOMIC DNA]</scope>
    <source>
        <strain evidence="2">JCM 5052</strain>
    </source>
</reference>
<sequence length="69" mass="7501">MRHTVGSQVLAHRHACLARADDDYLSLFTQRSASTQAVAHPGVASTVLWVLPHEGSLGMAVVLSNRCFR</sequence>
<dbReference type="EMBL" id="BAAABZ010000056">
    <property type="protein sequence ID" value="GAA0548650.1"/>
    <property type="molecule type" value="Genomic_DNA"/>
</dbReference>
<keyword evidence="2" id="KW-1185">Reference proteome</keyword>
<gene>
    <name evidence="1" type="ORF">GCM10010390_58580</name>
</gene>
<dbReference type="Proteomes" id="UP001501576">
    <property type="component" value="Unassembled WGS sequence"/>
</dbReference>
<proteinExistence type="predicted"/>
<accession>A0ABP3NMG5</accession>
<name>A0ABP3NMG5_9ACTN</name>
<evidence type="ECO:0000313" key="1">
    <source>
        <dbReference type="EMBL" id="GAA0548650.1"/>
    </source>
</evidence>